<dbReference type="AlphaFoldDB" id="A0A9D1EDF3"/>
<gene>
    <name evidence="1" type="ORF">IAC96_04810</name>
</gene>
<sequence length="567" mass="66315">MGKGIILLFLSGGNANSNKNANNKGEKSPEYYGIEGKKEEKFLGLNTNDAPVKYLLYCAAKNGDIIQKIVCIVTKEVKRDKDDEKFKDMVNDYIRNDPRVKDYYKGIEIEFIPMDYDMEVERTEERSLQLYRQISKTFINEEQSNVYIDYTGGLRDINFLMTVIIRYLEYHNSVCKKIVYSNFSKKRIDMLDSIYSMFQLLNGIDQFTQTGNAELLEKYSEKEENERTKDLLEKIVKFSKVMSICDIKAIEKLLPDIDNGLKNYEKNAARASLFGEIFRDMIGIIKKKLYIEAGKSLGYPELIRWCLDNNMIQQALTLYIEKIPSYYYDTDMLIMPQEKIMESQGKTKEIIAFYEKLYDSLVDKKKDEKIENFKKILESLNTESMKISDLKQKKGNSSKENQILIDQLIQFLDKYYECKLGKRKKDKKMTELYQHNAKDGRAYINALRNDSKLIYTFVYREEREGKKIETYKKKLQALDKVKEGNVQIQESNIDNEQLYQIMKYYLALKVMRNRINHAAEDASKESEEQAIAILKKDHGLCMDIEFDNVKKLIRDGLEASGISMSDH</sequence>
<proteinExistence type="predicted"/>
<comment type="caution">
    <text evidence="1">The sequence shown here is derived from an EMBL/GenBank/DDBJ whole genome shotgun (WGS) entry which is preliminary data.</text>
</comment>
<dbReference type="EMBL" id="DVHN01000052">
    <property type="protein sequence ID" value="HIR88254.1"/>
    <property type="molecule type" value="Genomic_DNA"/>
</dbReference>
<name>A0A9D1EDF3_9FIRM</name>
<protein>
    <submittedName>
        <fullName evidence="1">TM1812 family CRISPR-associated protein</fullName>
    </submittedName>
</protein>
<reference evidence="1" key="2">
    <citation type="journal article" date="2021" name="PeerJ">
        <title>Extensive microbial diversity within the chicken gut microbiome revealed by metagenomics and culture.</title>
        <authorList>
            <person name="Gilroy R."/>
            <person name="Ravi A."/>
            <person name="Getino M."/>
            <person name="Pursley I."/>
            <person name="Horton D.L."/>
            <person name="Alikhan N.F."/>
            <person name="Baker D."/>
            <person name="Gharbi K."/>
            <person name="Hall N."/>
            <person name="Watson M."/>
            <person name="Adriaenssens E.M."/>
            <person name="Foster-Nyarko E."/>
            <person name="Jarju S."/>
            <person name="Secka A."/>
            <person name="Antonio M."/>
            <person name="Oren A."/>
            <person name="Chaudhuri R.R."/>
            <person name="La Ragione R."/>
            <person name="Hildebrand F."/>
            <person name="Pallen M.J."/>
        </authorList>
    </citation>
    <scope>NUCLEOTIDE SEQUENCE</scope>
    <source>
        <strain evidence="1">ChiW13-3771</strain>
    </source>
</reference>
<dbReference type="Proteomes" id="UP000824201">
    <property type="component" value="Unassembled WGS sequence"/>
</dbReference>
<reference evidence="1" key="1">
    <citation type="submission" date="2020-10" db="EMBL/GenBank/DDBJ databases">
        <authorList>
            <person name="Gilroy R."/>
        </authorList>
    </citation>
    <scope>NUCLEOTIDE SEQUENCE</scope>
    <source>
        <strain evidence="1">ChiW13-3771</strain>
    </source>
</reference>
<evidence type="ECO:0000313" key="2">
    <source>
        <dbReference type="Proteomes" id="UP000824201"/>
    </source>
</evidence>
<evidence type="ECO:0000313" key="1">
    <source>
        <dbReference type="EMBL" id="HIR88254.1"/>
    </source>
</evidence>
<organism evidence="1 2">
    <name type="scientific">Candidatus Fimimorpha faecalis</name>
    <dbReference type="NCBI Taxonomy" id="2840824"/>
    <lineage>
        <taxon>Bacteria</taxon>
        <taxon>Bacillati</taxon>
        <taxon>Bacillota</taxon>
        <taxon>Clostridia</taxon>
        <taxon>Eubacteriales</taxon>
        <taxon>Candidatus Fimimorpha</taxon>
    </lineage>
</organism>
<accession>A0A9D1EDF3</accession>